<dbReference type="GO" id="GO:0016075">
    <property type="term" value="P:rRNA catabolic process"/>
    <property type="evidence" value="ECO:0007669"/>
    <property type="project" value="TreeGrafter"/>
</dbReference>
<evidence type="ECO:0000313" key="1">
    <source>
        <dbReference type="EMBL" id="CAB4580420.1"/>
    </source>
</evidence>
<dbReference type="InterPro" id="IPR011067">
    <property type="entry name" value="Plasmid_toxin/cell-grow_inhib"/>
</dbReference>
<dbReference type="SUPFAM" id="SSF50118">
    <property type="entry name" value="Cell growth inhibitor/plasmid maintenance toxic component"/>
    <property type="match status" value="1"/>
</dbReference>
<dbReference type="InterPro" id="IPR003477">
    <property type="entry name" value="PemK-like"/>
</dbReference>
<dbReference type="AlphaFoldDB" id="A0A6J6EV24"/>
<gene>
    <name evidence="1" type="ORF">UFOPK1493_03029</name>
</gene>
<protein>
    <submittedName>
        <fullName evidence="1">Unannotated protein</fullName>
    </submittedName>
</protein>
<dbReference type="Pfam" id="PF02452">
    <property type="entry name" value="PemK_toxin"/>
    <property type="match status" value="1"/>
</dbReference>
<dbReference type="GO" id="GO:0006402">
    <property type="term" value="P:mRNA catabolic process"/>
    <property type="evidence" value="ECO:0007669"/>
    <property type="project" value="TreeGrafter"/>
</dbReference>
<accession>A0A6J6EV24</accession>
<reference evidence="1" key="1">
    <citation type="submission" date="2020-05" db="EMBL/GenBank/DDBJ databases">
        <authorList>
            <person name="Chiriac C."/>
            <person name="Salcher M."/>
            <person name="Ghai R."/>
            <person name="Kavagutti S V."/>
        </authorList>
    </citation>
    <scope>NUCLEOTIDE SEQUENCE</scope>
</reference>
<dbReference type="GO" id="GO:0004521">
    <property type="term" value="F:RNA endonuclease activity"/>
    <property type="evidence" value="ECO:0007669"/>
    <property type="project" value="TreeGrafter"/>
</dbReference>
<dbReference type="GO" id="GO:0003677">
    <property type="term" value="F:DNA binding"/>
    <property type="evidence" value="ECO:0007669"/>
    <property type="project" value="InterPro"/>
</dbReference>
<dbReference type="EMBL" id="CAEZSR010000149">
    <property type="protein sequence ID" value="CAB4580420.1"/>
    <property type="molecule type" value="Genomic_DNA"/>
</dbReference>
<proteinExistence type="predicted"/>
<dbReference type="PANTHER" id="PTHR33988">
    <property type="entry name" value="ENDORIBONUCLEASE MAZF-RELATED"/>
    <property type="match status" value="1"/>
</dbReference>
<dbReference type="Gene3D" id="2.30.30.110">
    <property type="match status" value="1"/>
</dbReference>
<name>A0A6J6EV24_9ZZZZ</name>
<dbReference type="PANTHER" id="PTHR33988:SF2">
    <property type="entry name" value="ENDORIBONUCLEASE MAZF"/>
    <property type="match status" value="1"/>
</dbReference>
<sequence length="105" mass="11471">MQRGDVYRFKVPKGVGHEQQGERYGVVVQSDVMLPRSVVLVAPTSRSAKPASFRPEVEVAGGLTRVLVEQLGAVDVQRLGRRVGRLTAEEMWSVDDAIVVVLGLD</sequence>
<organism evidence="1">
    <name type="scientific">freshwater metagenome</name>
    <dbReference type="NCBI Taxonomy" id="449393"/>
    <lineage>
        <taxon>unclassified sequences</taxon>
        <taxon>metagenomes</taxon>
        <taxon>ecological metagenomes</taxon>
    </lineage>
</organism>